<sequence>MAELDPVRSANTLMIKASTHAFPAWQAGTSREIVQDTGTGGSWPISTDRVAWARGAWETLKYLDGSARTDFLNSAYTTISNTVESDRKAIYDPSDGLYRGETTFMDWREQTYPQWAGTYADVTYIAMSKTMGTNANHWAILNIASQMAAELGNTSDATKYAGWADSLKTAINKELWLDDAGMYSVMKPNDFDPAPIHRYELLGQALAISDGIASTTQSASILNNYPHTYAGAPVEWPQMTGLRPYHNKGIWPFVSSYLIRAATGRNSVVVNQNFLTLMRGAALNLSNMENFEFLSLGTNTAIDSAQQLWSIGGYLGTVFDTVFGRQATQTGIRFLPAVTKQMRNQMFWNGSQMRLDNMRYKGKTISVTVNLPPVDTDLNGFYAVKGVKLNGKDYPTDHYFSTSELADTNVIEVSLANAAAKGPDLMFINRDYYDPAQPNMLTTNPQFDAGDSIGLSWDRNGEVGTTVNVYRNGVLLAHDLTGDSFSDTTARQDKTQQYCYTIEQKYTGRKVNNVSQRTQPVCYVPQGSTVTINVSDTAFTTNDGSKPNMNYGRMSLSDWGAPGQAITASFKAASDGKYSIRVNYGNKYSDITSGTTATVKRISVKDTATDSVVAQGIVVMPGRTSWNDWGESTLLNAKLKKDGNYSITISDYYNMSYLTLNTDAGYQSINKANISGITLQRVSSAQ</sequence>
<dbReference type="InterPro" id="IPR012341">
    <property type="entry name" value="6hp_glycosidase-like_sf"/>
</dbReference>
<evidence type="ECO:0000259" key="1">
    <source>
        <dbReference type="Pfam" id="PF17389"/>
    </source>
</evidence>
<feature type="domain" description="Alpha-L-rhamnosidase six-hairpin glycosidase" evidence="1">
    <location>
        <begin position="69"/>
        <end position="184"/>
    </location>
</feature>
<dbReference type="InterPro" id="IPR035396">
    <property type="entry name" value="Bac_rhamnosid6H"/>
</dbReference>
<reference evidence="2 3" key="1">
    <citation type="submission" date="2015-11" db="EMBL/GenBank/DDBJ databases">
        <title>Expanding the genomic diversity of Burkholderia species for the development of highly accurate diagnostics.</title>
        <authorList>
            <person name="Sahl J."/>
            <person name="Keim P."/>
            <person name="Wagner D."/>
        </authorList>
    </citation>
    <scope>NUCLEOTIDE SEQUENCE [LARGE SCALE GENOMIC DNA]</scope>
    <source>
        <strain evidence="2 3">MSMB574WGS</strain>
    </source>
</reference>
<dbReference type="Pfam" id="PF17389">
    <property type="entry name" value="Bac_rhamnosid6H"/>
    <property type="match status" value="1"/>
</dbReference>
<comment type="caution">
    <text evidence="2">The sequence shown here is derived from an EMBL/GenBank/DDBJ whole genome shotgun (WGS) entry which is preliminary data.</text>
</comment>
<organism evidence="2 3">
    <name type="scientific">Burkholderia pseudomultivorans</name>
    <dbReference type="NCBI Taxonomy" id="1207504"/>
    <lineage>
        <taxon>Bacteria</taxon>
        <taxon>Pseudomonadati</taxon>
        <taxon>Pseudomonadota</taxon>
        <taxon>Betaproteobacteria</taxon>
        <taxon>Burkholderiales</taxon>
        <taxon>Burkholderiaceae</taxon>
        <taxon>Burkholderia</taxon>
        <taxon>Burkholderia cepacia complex</taxon>
    </lineage>
</organism>
<dbReference type="GO" id="GO:0005975">
    <property type="term" value="P:carbohydrate metabolic process"/>
    <property type="evidence" value="ECO:0007669"/>
    <property type="project" value="InterPro"/>
</dbReference>
<gene>
    <name evidence="2" type="ORF">WT57_30865</name>
</gene>
<proteinExistence type="predicted"/>
<dbReference type="SUPFAM" id="SSF48208">
    <property type="entry name" value="Six-hairpin glycosidases"/>
    <property type="match status" value="1"/>
</dbReference>
<name>A0A132ESJ0_9BURK</name>
<dbReference type="Proteomes" id="UP000061512">
    <property type="component" value="Unassembled WGS sequence"/>
</dbReference>
<dbReference type="Gene3D" id="2.60.120.260">
    <property type="entry name" value="Galactose-binding domain-like"/>
    <property type="match status" value="1"/>
</dbReference>
<dbReference type="AlphaFoldDB" id="A0A132ESJ0"/>
<dbReference type="Gene3D" id="1.50.10.10">
    <property type="match status" value="1"/>
</dbReference>
<dbReference type="InterPro" id="IPR008928">
    <property type="entry name" value="6-hairpin_glycosidase_sf"/>
</dbReference>
<accession>A0A132ESJ0</accession>
<evidence type="ECO:0000313" key="2">
    <source>
        <dbReference type="EMBL" id="KWF58023.1"/>
    </source>
</evidence>
<evidence type="ECO:0000313" key="3">
    <source>
        <dbReference type="Proteomes" id="UP000061512"/>
    </source>
</evidence>
<dbReference type="EMBL" id="LPJX01000069">
    <property type="protein sequence ID" value="KWF58023.1"/>
    <property type="molecule type" value="Genomic_DNA"/>
</dbReference>
<protein>
    <recommendedName>
        <fullName evidence="1">Alpha-L-rhamnosidase six-hairpin glycosidase domain-containing protein</fullName>
    </recommendedName>
</protein>